<reference evidence="5 6" key="1">
    <citation type="submission" date="2024-01" db="EMBL/GenBank/DDBJ databases">
        <title>A telomere-to-telomere, gap-free genome of sweet tea (Lithocarpus litseifolius).</title>
        <authorList>
            <person name="Zhou J."/>
        </authorList>
    </citation>
    <scope>NUCLEOTIDE SEQUENCE [LARGE SCALE GENOMIC DNA]</scope>
    <source>
        <strain evidence="5">Zhou-2022a</strain>
        <tissue evidence="5">Leaf</tissue>
    </source>
</reference>
<dbReference type="InterPro" id="IPR044730">
    <property type="entry name" value="RNase_H-like_dom_plant"/>
</dbReference>
<dbReference type="GO" id="GO:0003676">
    <property type="term" value="F:nucleic acid binding"/>
    <property type="evidence" value="ECO:0007669"/>
    <property type="project" value="InterPro"/>
</dbReference>
<feature type="domain" description="Myb-like" evidence="3">
    <location>
        <begin position="296"/>
        <end position="327"/>
    </location>
</feature>
<dbReference type="InterPro" id="IPR001005">
    <property type="entry name" value="SANT/Myb"/>
</dbReference>
<accession>A0AAW2DWD8</accession>
<dbReference type="CDD" id="cd00167">
    <property type="entry name" value="SANT"/>
    <property type="match status" value="1"/>
</dbReference>
<comment type="subcellular location">
    <subcellularLocation>
        <location evidence="1">Nucleus</location>
    </subcellularLocation>
</comment>
<dbReference type="Pfam" id="PF13456">
    <property type="entry name" value="RVT_3"/>
    <property type="match status" value="1"/>
</dbReference>
<dbReference type="GO" id="GO:0005634">
    <property type="term" value="C:nucleus"/>
    <property type="evidence" value="ECO:0007669"/>
    <property type="project" value="UniProtKB-SubCell"/>
</dbReference>
<evidence type="ECO:0000313" key="5">
    <source>
        <dbReference type="EMBL" id="KAL0015075.1"/>
    </source>
</evidence>
<name>A0AAW2DWD8_9ROSI</name>
<dbReference type="InterPro" id="IPR012337">
    <property type="entry name" value="RNaseH-like_sf"/>
</dbReference>
<sequence>MRLWPCGCGCGCGRKNDWRFERGAIWFSACWGYRVDISSLQTEEDLIRLILEPPCSSLPASEQWLASLNMALVVDEIWSLRNQVSYQEAQVDIPKSTNSVQHKFLECSKLLVGKQPNFALACPTTWSPPPLGWIKVNVDAAISNSHATLGVIARNHKGDVIKTWGRCIPVCSSLQAEAAALLWAVELASREQWLQVIFEGDAKACLDPLSSPTSTPDWSISTYISNIFHFSVCFPFVKFCWVRRLCNAAAHEVAKFALTSLRSFSFSSSKIPPVESVYHISPFDFCSFAKLFNPHLDESGATWWSLIAGRLPGRTANDVKNYWNTHLRKKVISRTNDAEEKAQDTVKVNVIKPQPRTLSKNLTLAGGKPIIAERLQLNKNDKNVSPTLKPSENKINWWESLLKGEKGDERLPVSLSCGLESETNPNLWAEEIRPEVIVGDACDDDGINFWGDSSFDIDLWDFLNAG</sequence>
<dbReference type="PROSITE" id="PS50090">
    <property type="entry name" value="MYB_LIKE"/>
    <property type="match status" value="1"/>
</dbReference>
<feature type="domain" description="HTH myb-type" evidence="4">
    <location>
        <begin position="302"/>
        <end position="331"/>
    </location>
</feature>
<comment type="caution">
    <text evidence="5">The sequence shown here is derived from an EMBL/GenBank/DDBJ whole genome shotgun (WGS) entry which is preliminary data.</text>
</comment>
<dbReference type="SUPFAM" id="SSF53098">
    <property type="entry name" value="Ribonuclease H-like"/>
    <property type="match status" value="1"/>
</dbReference>
<dbReference type="PROSITE" id="PS51294">
    <property type="entry name" value="HTH_MYB"/>
    <property type="match status" value="1"/>
</dbReference>
<dbReference type="PANTHER" id="PTHR47074">
    <property type="entry name" value="BNAC02G40300D PROTEIN"/>
    <property type="match status" value="1"/>
</dbReference>
<keyword evidence="2" id="KW-0539">Nucleus</keyword>
<evidence type="ECO:0000259" key="3">
    <source>
        <dbReference type="PROSITE" id="PS50090"/>
    </source>
</evidence>
<evidence type="ECO:0000313" key="6">
    <source>
        <dbReference type="Proteomes" id="UP001459277"/>
    </source>
</evidence>
<evidence type="ECO:0000256" key="2">
    <source>
        <dbReference type="ARBA" id="ARBA00023242"/>
    </source>
</evidence>
<organism evidence="5 6">
    <name type="scientific">Lithocarpus litseifolius</name>
    <dbReference type="NCBI Taxonomy" id="425828"/>
    <lineage>
        <taxon>Eukaryota</taxon>
        <taxon>Viridiplantae</taxon>
        <taxon>Streptophyta</taxon>
        <taxon>Embryophyta</taxon>
        <taxon>Tracheophyta</taxon>
        <taxon>Spermatophyta</taxon>
        <taxon>Magnoliopsida</taxon>
        <taxon>eudicotyledons</taxon>
        <taxon>Gunneridae</taxon>
        <taxon>Pentapetalae</taxon>
        <taxon>rosids</taxon>
        <taxon>fabids</taxon>
        <taxon>Fagales</taxon>
        <taxon>Fagaceae</taxon>
        <taxon>Lithocarpus</taxon>
    </lineage>
</organism>
<dbReference type="Pfam" id="PF00249">
    <property type="entry name" value="Myb_DNA-binding"/>
    <property type="match status" value="1"/>
</dbReference>
<evidence type="ECO:0000259" key="4">
    <source>
        <dbReference type="PROSITE" id="PS51294"/>
    </source>
</evidence>
<dbReference type="PANTHER" id="PTHR47074:SF11">
    <property type="entry name" value="REVERSE TRANSCRIPTASE-LIKE PROTEIN"/>
    <property type="match status" value="1"/>
</dbReference>
<dbReference type="GO" id="GO:0004523">
    <property type="term" value="F:RNA-DNA hybrid ribonuclease activity"/>
    <property type="evidence" value="ECO:0007669"/>
    <property type="project" value="InterPro"/>
</dbReference>
<dbReference type="AlphaFoldDB" id="A0AAW2DWD8"/>
<dbReference type="Proteomes" id="UP001459277">
    <property type="component" value="Unassembled WGS sequence"/>
</dbReference>
<gene>
    <name evidence="5" type="ORF">SO802_002144</name>
</gene>
<keyword evidence="6" id="KW-1185">Reference proteome</keyword>
<dbReference type="SUPFAM" id="SSF46689">
    <property type="entry name" value="Homeodomain-like"/>
    <property type="match status" value="1"/>
</dbReference>
<dbReference type="InterPro" id="IPR052929">
    <property type="entry name" value="RNase_H-like_EbsB-rel"/>
</dbReference>
<evidence type="ECO:0000256" key="1">
    <source>
        <dbReference type="ARBA" id="ARBA00004123"/>
    </source>
</evidence>
<dbReference type="InterPro" id="IPR036397">
    <property type="entry name" value="RNaseH_sf"/>
</dbReference>
<dbReference type="Gene3D" id="3.30.420.10">
    <property type="entry name" value="Ribonuclease H-like superfamily/Ribonuclease H"/>
    <property type="match status" value="1"/>
</dbReference>
<proteinExistence type="predicted"/>
<dbReference type="InterPro" id="IPR017930">
    <property type="entry name" value="Myb_dom"/>
</dbReference>
<dbReference type="CDD" id="cd06222">
    <property type="entry name" value="RNase_H_like"/>
    <property type="match status" value="1"/>
</dbReference>
<dbReference type="InterPro" id="IPR002156">
    <property type="entry name" value="RNaseH_domain"/>
</dbReference>
<dbReference type="InterPro" id="IPR009057">
    <property type="entry name" value="Homeodomain-like_sf"/>
</dbReference>
<protein>
    <submittedName>
        <fullName evidence="5">Uncharacterized protein</fullName>
    </submittedName>
</protein>
<dbReference type="Gene3D" id="1.10.10.60">
    <property type="entry name" value="Homeodomain-like"/>
    <property type="match status" value="1"/>
</dbReference>
<dbReference type="EMBL" id="JAZDWU010000001">
    <property type="protein sequence ID" value="KAL0015075.1"/>
    <property type="molecule type" value="Genomic_DNA"/>
</dbReference>